<sequence>MSSKRASSSFFWVSYWPFSASTSLAMSSSPTASCHH</sequence>
<name>A0A1B6NWS2_9ZZZZ</name>
<dbReference type="AlphaFoldDB" id="A0A1B6NWS2"/>
<evidence type="ECO:0000313" key="1">
    <source>
        <dbReference type="EMBL" id="KTF07870.1"/>
    </source>
</evidence>
<protein>
    <submittedName>
        <fullName evidence="1">Secreted protein</fullName>
    </submittedName>
</protein>
<proteinExistence type="predicted"/>
<comment type="caution">
    <text evidence="1">The sequence shown here is derived from an EMBL/GenBank/DDBJ whole genome shotgun (WGS) entry which is preliminary data.</text>
</comment>
<organism evidence="1">
    <name type="scientific">marine sediment metagenome</name>
    <dbReference type="NCBI Taxonomy" id="412755"/>
    <lineage>
        <taxon>unclassified sequences</taxon>
        <taxon>metagenomes</taxon>
        <taxon>ecological metagenomes</taxon>
    </lineage>
</organism>
<reference evidence="1" key="1">
    <citation type="submission" date="2013-11" db="EMBL/GenBank/DDBJ databases">
        <title>Microbial diversity, functional groups and degradation webs in Northern and Southern Mediterranean and Red Sea marine crude oil polluted sites.</title>
        <authorList>
            <person name="Daffonchio D."/>
            <person name="Mapelli F."/>
            <person name="Ferrer M."/>
            <person name="Richter M."/>
            <person name="Cherif A."/>
            <person name="Malkawi H.I."/>
            <person name="Yakimov M.M."/>
            <person name="Abdel-Fattah Y.R."/>
            <person name="Blaghen M."/>
            <person name="Golyshin P.N."/>
            <person name="Kalogerakis N."/>
            <person name="Boon N."/>
            <person name="Magagnini M."/>
            <person name="Fava F."/>
        </authorList>
    </citation>
    <scope>NUCLEOTIDE SEQUENCE</scope>
</reference>
<dbReference type="EMBL" id="AYSL01000290">
    <property type="protein sequence ID" value="KTF07870.1"/>
    <property type="molecule type" value="Genomic_DNA"/>
</dbReference>
<accession>A0A1B6NWS2</accession>
<gene>
    <name evidence="1" type="ORF">MGSAQ_000633</name>
</gene>